<dbReference type="NCBIfam" id="TIGR01087">
    <property type="entry name" value="murD"/>
    <property type="match status" value="1"/>
</dbReference>
<evidence type="ECO:0000313" key="11">
    <source>
        <dbReference type="EMBL" id="KTC94336.1"/>
    </source>
</evidence>
<dbReference type="AlphaFoldDB" id="A0A0W0TFK9"/>
<dbReference type="PATRIC" id="fig|448.7.peg.2628"/>
<sequence>MNQPCYLVAGLGKTGQSIARYLKRRNEPFIAFDTRTQIEGLADFHSEFPGVDVFLGQMPATVYPHLKAVITSPGVSLEEPFLKQATACGIPVYGDIECLVREITAPVIAITGTNGKSTVTMLVGEMAKAAGLRVAVAGNIGNPVLDLLDDGIHYDVWVLELSSFQLDLTHSLAAKAATILNITPDHLDRHHTMTAYTESKQRIYRQADLLIYNREDKATAPLAYDAGRISFGLDKPEPGQWGIINDGKESFLACGDELILAVDKLHIKGTHNWQNALAACALAKALGIGREAMVTVLTTFAGLPHRCQWVRTLQGVDWINDSKGTNIGATQSAISGIGGAIQGKIVLIAGGLGKGADFTDLRQPVSRYVRSMVLIGTDADKIDKAVGDLVPVLHAASLDDAIIQAKNQAQAGDVVLLSPACASMDMFRDFNHRGELFANLVGQL</sequence>
<dbReference type="Pfam" id="PF08245">
    <property type="entry name" value="Mur_ligase_M"/>
    <property type="match status" value="1"/>
</dbReference>
<evidence type="ECO:0000256" key="4">
    <source>
        <dbReference type="ARBA" id="ARBA00022598"/>
    </source>
</evidence>
<keyword evidence="7 8" id="KW-0961">Cell wall biogenesis/degradation</keyword>
<dbReference type="Gene3D" id="3.40.1190.10">
    <property type="entry name" value="Mur-like, catalytic domain"/>
    <property type="match status" value="1"/>
</dbReference>
<dbReference type="GO" id="GO:0008360">
    <property type="term" value="P:regulation of cell shape"/>
    <property type="evidence" value="ECO:0007669"/>
    <property type="project" value="UniProtKB-KW"/>
</dbReference>
<dbReference type="OrthoDB" id="9809796at2"/>
<dbReference type="UniPathway" id="UPA00219"/>
<comment type="catalytic activity">
    <reaction evidence="7 8">
        <text>UDP-N-acetyl-alpha-D-muramoyl-L-alanine + D-glutamate + ATP = UDP-N-acetyl-alpha-D-muramoyl-L-alanyl-D-glutamate + ADP + phosphate + H(+)</text>
        <dbReference type="Rhea" id="RHEA:16429"/>
        <dbReference type="ChEBI" id="CHEBI:15378"/>
        <dbReference type="ChEBI" id="CHEBI:29986"/>
        <dbReference type="ChEBI" id="CHEBI:30616"/>
        <dbReference type="ChEBI" id="CHEBI:43474"/>
        <dbReference type="ChEBI" id="CHEBI:83898"/>
        <dbReference type="ChEBI" id="CHEBI:83900"/>
        <dbReference type="ChEBI" id="CHEBI:456216"/>
        <dbReference type="EC" id="6.3.2.9"/>
    </reaction>
</comment>
<keyword evidence="12" id="KW-1185">Reference proteome</keyword>
<dbReference type="STRING" id="448.Lery_2503"/>
<dbReference type="SUPFAM" id="SSF53623">
    <property type="entry name" value="MurD-like peptide ligases, catalytic domain"/>
    <property type="match status" value="1"/>
</dbReference>
<keyword evidence="6 7" id="KW-0067">ATP-binding</keyword>
<dbReference type="InterPro" id="IPR005762">
    <property type="entry name" value="MurD"/>
</dbReference>
<dbReference type="HAMAP" id="MF_00639">
    <property type="entry name" value="MurD"/>
    <property type="match status" value="1"/>
</dbReference>
<evidence type="ECO:0000256" key="3">
    <source>
        <dbReference type="ARBA" id="ARBA00022490"/>
    </source>
</evidence>
<keyword evidence="3 7" id="KW-0963">Cytoplasm</keyword>
<feature type="domain" description="Mur ligase central" evidence="10">
    <location>
        <begin position="110"/>
        <end position="283"/>
    </location>
</feature>
<keyword evidence="7 8" id="KW-0573">Peptidoglycan synthesis</keyword>
<comment type="similarity">
    <text evidence="7">Belongs to the MurCDEF family.</text>
</comment>
<dbReference type="Pfam" id="PF21799">
    <property type="entry name" value="MurD-like_N"/>
    <property type="match status" value="1"/>
</dbReference>
<dbReference type="GO" id="GO:0005737">
    <property type="term" value="C:cytoplasm"/>
    <property type="evidence" value="ECO:0007669"/>
    <property type="project" value="UniProtKB-SubCell"/>
</dbReference>
<feature type="domain" description="Mur ligase C-terminal" evidence="9">
    <location>
        <begin position="305"/>
        <end position="421"/>
    </location>
</feature>
<dbReference type="SUPFAM" id="SSF53244">
    <property type="entry name" value="MurD-like peptide ligases, peptide-binding domain"/>
    <property type="match status" value="1"/>
</dbReference>
<keyword evidence="7 8" id="KW-0131">Cell cycle</keyword>
<dbReference type="GO" id="GO:0051301">
    <property type="term" value="P:cell division"/>
    <property type="evidence" value="ECO:0007669"/>
    <property type="project" value="UniProtKB-KW"/>
</dbReference>
<keyword evidence="5 7" id="KW-0547">Nucleotide-binding</keyword>
<dbReference type="GO" id="GO:0008764">
    <property type="term" value="F:UDP-N-acetylmuramoylalanine-D-glutamate ligase activity"/>
    <property type="evidence" value="ECO:0007669"/>
    <property type="project" value="UniProtKB-UniRule"/>
</dbReference>
<dbReference type="PANTHER" id="PTHR43692:SF1">
    <property type="entry name" value="UDP-N-ACETYLMURAMOYLALANINE--D-GLUTAMATE LIGASE"/>
    <property type="match status" value="1"/>
</dbReference>
<dbReference type="GO" id="GO:0009252">
    <property type="term" value="P:peptidoglycan biosynthetic process"/>
    <property type="evidence" value="ECO:0007669"/>
    <property type="project" value="UniProtKB-UniRule"/>
</dbReference>
<dbReference type="GO" id="GO:0005524">
    <property type="term" value="F:ATP binding"/>
    <property type="evidence" value="ECO:0007669"/>
    <property type="project" value="UniProtKB-UniRule"/>
</dbReference>
<dbReference type="GO" id="GO:0071555">
    <property type="term" value="P:cell wall organization"/>
    <property type="evidence" value="ECO:0007669"/>
    <property type="project" value="UniProtKB-KW"/>
</dbReference>
<evidence type="ECO:0000259" key="10">
    <source>
        <dbReference type="Pfam" id="PF08245"/>
    </source>
</evidence>
<dbReference type="Proteomes" id="UP000054773">
    <property type="component" value="Unassembled WGS sequence"/>
</dbReference>
<evidence type="ECO:0000256" key="2">
    <source>
        <dbReference type="ARBA" id="ARBA00004752"/>
    </source>
</evidence>
<name>A0A0W0TFK9_LEGER</name>
<comment type="subcellular location">
    <subcellularLocation>
        <location evidence="1 7 8">Cytoplasm</location>
    </subcellularLocation>
</comment>
<dbReference type="SUPFAM" id="SSF51984">
    <property type="entry name" value="MurCD N-terminal domain"/>
    <property type="match status" value="1"/>
</dbReference>
<comment type="pathway">
    <text evidence="2 7 8">Cell wall biogenesis; peptidoglycan biosynthesis.</text>
</comment>
<dbReference type="InterPro" id="IPR004101">
    <property type="entry name" value="Mur_ligase_C"/>
</dbReference>
<gene>
    <name evidence="7 11" type="primary">murD</name>
    <name evidence="11" type="ORF">Lery_2503</name>
</gene>
<dbReference type="InterPro" id="IPR036615">
    <property type="entry name" value="Mur_ligase_C_dom_sf"/>
</dbReference>
<reference evidence="11 12" key="1">
    <citation type="submission" date="2015-11" db="EMBL/GenBank/DDBJ databases">
        <title>Genomic analysis of 38 Legionella species identifies large and diverse effector repertoires.</title>
        <authorList>
            <person name="Burstein D."/>
            <person name="Amaro F."/>
            <person name="Zusman T."/>
            <person name="Lifshitz Z."/>
            <person name="Cohen O."/>
            <person name="Gilbert J.A."/>
            <person name="Pupko T."/>
            <person name="Shuman H.A."/>
            <person name="Segal G."/>
        </authorList>
    </citation>
    <scope>NUCLEOTIDE SEQUENCE [LARGE SCALE GENOMIC DNA]</scope>
    <source>
        <strain evidence="11 12">SE-32A-C8</strain>
    </source>
</reference>
<dbReference type="EC" id="6.3.2.9" evidence="7 8"/>
<accession>A0A0W0TFK9</accession>
<evidence type="ECO:0000256" key="5">
    <source>
        <dbReference type="ARBA" id="ARBA00022741"/>
    </source>
</evidence>
<dbReference type="InterPro" id="IPR036565">
    <property type="entry name" value="Mur-like_cat_sf"/>
</dbReference>
<evidence type="ECO:0000256" key="6">
    <source>
        <dbReference type="ARBA" id="ARBA00022840"/>
    </source>
</evidence>
<keyword evidence="7 8" id="KW-0132">Cell division</keyword>
<dbReference type="Pfam" id="PF02875">
    <property type="entry name" value="Mur_ligase_C"/>
    <property type="match status" value="1"/>
</dbReference>
<evidence type="ECO:0000259" key="9">
    <source>
        <dbReference type="Pfam" id="PF02875"/>
    </source>
</evidence>
<organism evidence="11 12">
    <name type="scientific">Legionella erythra</name>
    <dbReference type="NCBI Taxonomy" id="448"/>
    <lineage>
        <taxon>Bacteria</taxon>
        <taxon>Pseudomonadati</taxon>
        <taxon>Pseudomonadota</taxon>
        <taxon>Gammaproteobacteria</taxon>
        <taxon>Legionellales</taxon>
        <taxon>Legionellaceae</taxon>
        <taxon>Legionella</taxon>
    </lineage>
</organism>
<evidence type="ECO:0000256" key="1">
    <source>
        <dbReference type="ARBA" id="ARBA00004496"/>
    </source>
</evidence>
<keyword evidence="4 7" id="KW-0436">Ligase</keyword>
<comment type="function">
    <text evidence="7 8">Cell wall formation. Catalyzes the addition of glutamate to the nucleotide precursor UDP-N-acetylmuramoyl-L-alanine (UMA).</text>
</comment>
<dbReference type="RefSeq" id="WP_058527595.1">
    <property type="nucleotide sequence ID" value="NZ_CAAAHY010000003.1"/>
</dbReference>
<keyword evidence="7 8" id="KW-0133">Cell shape</keyword>
<dbReference type="Gene3D" id="3.90.190.20">
    <property type="entry name" value="Mur ligase, C-terminal domain"/>
    <property type="match status" value="1"/>
</dbReference>
<dbReference type="InterPro" id="IPR013221">
    <property type="entry name" value="Mur_ligase_cen"/>
</dbReference>
<evidence type="ECO:0000256" key="7">
    <source>
        <dbReference type="HAMAP-Rule" id="MF_00639"/>
    </source>
</evidence>
<comment type="caution">
    <text evidence="11">The sequence shown here is derived from an EMBL/GenBank/DDBJ whole genome shotgun (WGS) entry which is preliminary data.</text>
</comment>
<protein>
    <recommendedName>
        <fullName evidence="7 8">UDP-N-acetylmuramoylalanine--D-glutamate ligase</fullName>
        <ecNumber evidence="7 8">6.3.2.9</ecNumber>
    </recommendedName>
    <alternativeName>
        <fullName evidence="7">D-glutamic acid-adding enzyme</fullName>
    </alternativeName>
    <alternativeName>
        <fullName evidence="7">UDP-N-acetylmuramoyl-L-alanyl-D-glutamate synthetase</fullName>
    </alternativeName>
</protein>
<dbReference type="Gene3D" id="3.40.50.720">
    <property type="entry name" value="NAD(P)-binding Rossmann-like Domain"/>
    <property type="match status" value="1"/>
</dbReference>
<dbReference type="PANTHER" id="PTHR43692">
    <property type="entry name" value="UDP-N-ACETYLMURAMOYLALANINE--D-GLUTAMATE LIGASE"/>
    <property type="match status" value="1"/>
</dbReference>
<dbReference type="EMBL" id="LNYA01000034">
    <property type="protein sequence ID" value="KTC94336.1"/>
    <property type="molecule type" value="Genomic_DNA"/>
</dbReference>
<feature type="binding site" evidence="7">
    <location>
        <begin position="112"/>
        <end position="118"/>
    </location>
    <ligand>
        <name>ATP</name>
        <dbReference type="ChEBI" id="CHEBI:30616"/>
    </ligand>
</feature>
<proteinExistence type="inferred from homology"/>
<evidence type="ECO:0000256" key="8">
    <source>
        <dbReference type="RuleBase" id="RU003664"/>
    </source>
</evidence>
<evidence type="ECO:0000313" key="12">
    <source>
        <dbReference type="Proteomes" id="UP000054773"/>
    </source>
</evidence>